<comment type="caution">
    <text evidence="10">The sequence shown here is derived from an EMBL/GenBank/DDBJ whole genome shotgun (WGS) entry which is preliminary data.</text>
</comment>
<evidence type="ECO:0000256" key="4">
    <source>
        <dbReference type="ARBA" id="ARBA00022787"/>
    </source>
</evidence>
<keyword evidence="2" id="KW-0813">Transport</keyword>
<dbReference type="GO" id="GO:0015031">
    <property type="term" value="P:protein transport"/>
    <property type="evidence" value="ECO:0007669"/>
    <property type="project" value="UniProtKB-KW"/>
</dbReference>
<evidence type="ECO:0000256" key="1">
    <source>
        <dbReference type="ARBA" id="ARBA00004572"/>
    </source>
</evidence>
<evidence type="ECO:0000256" key="3">
    <source>
        <dbReference type="ARBA" id="ARBA00022692"/>
    </source>
</evidence>
<dbReference type="InterPro" id="IPR019603">
    <property type="entry name" value="Tom5"/>
</dbReference>
<keyword evidence="8" id="KW-0472">Membrane</keyword>
<sequence length="107" mass="11942">MFMPGPPEITAEQQVAMRREAAKGFVSFFGIVAAIRFVPWALEHLEKTQTTVKELRNEIKRRIHPITTQPIVLVLDGFELMDDDLVVDILTPGDFICVHKAGVDGAP</sequence>
<evidence type="ECO:0000256" key="5">
    <source>
        <dbReference type="ARBA" id="ARBA00022927"/>
    </source>
</evidence>
<proteinExistence type="inferred from homology"/>
<keyword evidence="11" id="KW-1185">Reference proteome</keyword>
<name>A0A9W8H516_9FUNG</name>
<comment type="similarity">
    <text evidence="9">Belongs to the Tom5 family.</text>
</comment>
<evidence type="ECO:0000313" key="11">
    <source>
        <dbReference type="Proteomes" id="UP001140172"/>
    </source>
</evidence>
<dbReference type="EMBL" id="JANBUM010000331">
    <property type="protein sequence ID" value="KAJ2778799.1"/>
    <property type="molecule type" value="Genomic_DNA"/>
</dbReference>
<accession>A0A9W8H516</accession>
<feature type="non-terminal residue" evidence="10">
    <location>
        <position position="1"/>
    </location>
</feature>
<comment type="subcellular location">
    <subcellularLocation>
        <location evidence="1">Mitochondrion outer membrane</location>
        <topology evidence="1">Single-pass membrane protein</topology>
    </subcellularLocation>
</comment>
<protein>
    <recommendedName>
        <fullName evidence="12">Ubiquitin-like domain-containing protein</fullName>
    </recommendedName>
</protein>
<dbReference type="GO" id="GO:0005741">
    <property type="term" value="C:mitochondrial outer membrane"/>
    <property type="evidence" value="ECO:0007669"/>
    <property type="project" value="UniProtKB-SubCell"/>
</dbReference>
<evidence type="ECO:0000313" key="10">
    <source>
        <dbReference type="EMBL" id="KAJ2778799.1"/>
    </source>
</evidence>
<dbReference type="Pfam" id="PF10642">
    <property type="entry name" value="Tom5"/>
    <property type="match status" value="1"/>
</dbReference>
<evidence type="ECO:0000256" key="2">
    <source>
        <dbReference type="ARBA" id="ARBA00022448"/>
    </source>
</evidence>
<evidence type="ECO:0000256" key="7">
    <source>
        <dbReference type="ARBA" id="ARBA00023128"/>
    </source>
</evidence>
<dbReference type="AlphaFoldDB" id="A0A9W8H516"/>
<evidence type="ECO:0000256" key="9">
    <source>
        <dbReference type="ARBA" id="ARBA00025716"/>
    </source>
</evidence>
<evidence type="ECO:0008006" key="12">
    <source>
        <dbReference type="Google" id="ProtNLM"/>
    </source>
</evidence>
<dbReference type="GO" id="GO:0006626">
    <property type="term" value="P:protein targeting to mitochondrion"/>
    <property type="evidence" value="ECO:0007669"/>
    <property type="project" value="UniProtKB-ARBA"/>
</dbReference>
<keyword evidence="7" id="KW-0496">Mitochondrion</keyword>
<keyword evidence="4" id="KW-1000">Mitochondrion outer membrane</keyword>
<evidence type="ECO:0000256" key="6">
    <source>
        <dbReference type="ARBA" id="ARBA00022989"/>
    </source>
</evidence>
<organism evidence="10 11">
    <name type="scientific">Coemansia interrupta</name>
    <dbReference type="NCBI Taxonomy" id="1126814"/>
    <lineage>
        <taxon>Eukaryota</taxon>
        <taxon>Fungi</taxon>
        <taxon>Fungi incertae sedis</taxon>
        <taxon>Zoopagomycota</taxon>
        <taxon>Kickxellomycotina</taxon>
        <taxon>Kickxellomycetes</taxon>
        <taxon>Kickxellales</taxon>
        <taxon>Kickxellaceae</taxon>
        <taxon>Coemansia</taxon>
    </lineage>
</organism>
<evidence type="ECO:0000256" key="8">
    <source>
        <dbReference type="ARBA" id="ARBA00023136"/>
    </source>
</evidence>
<gene>
    <name evidence="10" type="ORF">GGI15_004066</name>
</gene>
<keyword evidence="6" id="KW-1133">Transmembrane helix</keyword>
<reference evidence="10" key="1">
    <citation type="submission" date="2022-07" db="EMBL/GenBank/DDBJ databases">
        <title>Phylogenomic reconstructions and comparative analyses of Kickxellomycotina fungi.</title>
        <authorList>
            <person name="Reynolds N.K."/>
            <person name="Stajich J.E."/>
            <person name="Barry K."/>
            <person name="Grigoriev I.V."/>
            <person name="Crous P."/>
            <person name="Smith M.E."/>
        </authorList>
    </citation>
    <scope>NUCLEOTIDE SEQUENCE</scope>
    <source>
        <strain evidence="10">BCRC 34489</strain>
    </source>
</reference>
<keyword evidence="5" id="KW-0653">Protein transport</keyword>
<keyword evidence="3" id="KW-0812">Transmembrane</keyword>
<dbReference type="OrthoDB" id="74813at2759"/>
<dbReference type="Proteomes" id="UP001140172">
    <property type="component" value="Unassembled WGS sequence"/>
</dbReference>